<dbReference type="AlphaFoldDB" id="A0A0R2ZEZ6"/>
<dbReference type="Proteomes" id="UP000052019">
    <property type="component" value="Unassembled WGS sequence"/>
</dbReference>
<keyword evidence="4" id="KW-1185">Reference proteome</keyword>
<dbReference type="EMBL" id="LT629760">
    <property type="protein sequence ID" value="SDS70407.1"/>
    <property type="molecule type" value="Genomic_DNA"/>
</dbReference>
<evidence type="ECO:0000313" key="1">
    <source>
        <dbReference type="EMBL" id="KRP59081.1"/>
    </source>
</evidence>
<dbReference type="RefSeq" id="WP_057009009.1">
    <property type="nucleotide sequence ID" value="NZ_JYLK01000011.1"/>
</dbReference>
<sequence length="346" mass="37662">MATTRLSDAVIPEVYADYQAENTPEKTAFFESGVVVRNEMLDTKAKTGGQEIQIPFWRDLDASVEPNASNDDPADMASPNKLGSGLQKARISYLNQGYSASDLVVELSGSDPMQRIRNRFGTYWQRQWQRRVIASAVGVLADNVANDGGDMVFDGSAALWSRKAFTSAVFTLGDAFGQLSAIAVHSLAYKQMVDADDIDYIKDSQGNLTIPTFMGQRVIVDDSMPAISAGDPATITTTAVLFGAGAFGYGEGDPEMPVEIERQARAGNGGGVETLWERKTWILHPFGYQFTGDDITNRANLRGRTGADTTVDEFSPLLADLRKAANWNRVVDRKNVPIAFLKIKGA</sequence>
<dbReference type="Proteomes" id="UP000183126">
    <property type="component" value="Chromosome I"/>
</dbReference>
<gene>
    <name evidence="2" type="ORF">SAMN04490205_3351</name>
    <name evidence="1" type="ORF">TU79_16770</name>
</gene>
<evidence type="ECO:0008006" key="5">
    <source>
        <dbReference type="Google" id="ProtNLM"/>
    </source>
</evidence>
<dbReference type="OrthoDB" id="6440753at2"/>
<organism evidence="1 3">
    <name type="scientific">Pseudomonas trivialis</name>
    <dbReference type="NCBI Taxonomy" id="200450"/>
    <lineage>
        <taxon>Bacteria</taxon>
        <taxon>Pseudomonadati</taxon>
        <taxon>Pseudomonadota</taxon>
        <taxon>Gammaproteobacteria</taxon>
        <taxon>Pseudomonadales</taxon>
        <taxon>Pseudomonadaceae</taxon>
        <taxon>Pseudomonas</taxon>
    </lineage>
</organism>
<reference evidence="1 3" key="1">
    <citation type="submission" date="2015-02" db="EMBL/GenBank/DDBJ databases">
        <title>Two Pseudomonas sp. nov. isolated from raw milk.</title>
        <authorList>
            <person name="Wenning M."/>
            <person name="von Neubeck M."/>
            <person name="Huptas C."/>
            <person name="Scherer S."/>
        </authorList>
    </citation>
    <scope>NUCLEOTIDE SEQUENCE [LARGE SCALE GENOMIC DNA]</scope>
    <source>
        <strain evidence="1 3">DSM 14937</strain>
    </source>
</reference>
<reference evidence="2 4" key="2">
    <citation type="submission" date="2016-10" db="EMBL/GenBank/DDBJ databases">
        <authorList>
            <person name="Varghese N."/>
            <person name="Submissions S."/>
        </authorList>
    </citation>
    <scope>NUCLEOTIDE SEQUENCE [LARGE SCALE GENOMIC DNA]</scope>
    <source>
        <strain evidence="2 4">BS3111</strain>
    </source>
</reference>
<dbReference type="PATRIC" id="fig|200450.4.peg.270"/>
<accession>A0A0R2ZEZ6</accession>
<protein>
    <recommendedName>
        <fullName evidence="5">Phage coat protein</fullName>
    </recommendedName>
</protein>
<evidence type="ECO:0000313" key="3">
    <source>
        <dbReference type="Proteomes" id="UP000052019"/>
    </source>
</evidence>
<dbReference type="EMBL" id="JYLK01000011">
    <property type="protein sequence ID" value="KRP59081.1"/>
    <property type="molecule type" value="Genomic_DNA"/>
</dbReference>
<proteinExistence type="predicted"/>
<evidence type="ECO:0000313" key="4">
    <source>
        <dbReference type="Proteomes" id="UP000183126"/>
    </source>
</evidence>
<evidence type="ECO:0000313" key="2">
    <source>
        <dbReference type="EMBL" id="SDS70407.1"/>
    </source>
</evidence>
<name>A0A0R2ZEZ6_9PSED</name>